<dbReference type="InterPro" id="IPR037176">
    <property type="entry name" value="Osmotin/thaumatin-like_sf"/>
</dbReference>
<dbReference type="PRINTS" id="PR00347">
    <property type="entry name" value="THAUMATIN"/>
</dbReference>
<comment type="caution">
    <text evidence="2">The sequence shown here is derived from an EMBL/GenBank/DDBJ whole genome shotgun (WGS) entry which is preliminary data.</text>
</comment>
<dbReference type="EMBL" id="CAUOFW020001181">
    <property type="protein sequence ID" value="CAK9141848.1"/>
    <property type="molecule type" value="Genomic_DNA"/>
</dbReference>
<evidence type="ECO:0008006" key="5">
    <source>
        <dbReference type="Google" id="ProtNLM"/>
    </source>
</evidence>
<evidence type="ECO:0000313" key="3">
    <source>
        <dbReference type="EMBL" id="CAK9141852.1"/>
    </source>
</evidence>
<protein>
    <recommendedName>
        <fullName evidence="5">Thaumatin-like protein</fullName>
    </recommendedName>
</protein>
<dbReference type="Proteomes" id="UP001642360">
    <property type="component" value="Unassembled WGS sequence"/>
</dbReference>
<dbReference type="SUPFAM" id="SSF49870">
    <property type="entry name" value="Osmotin, thaumatin-like protein"/>
    <property type="match status" value="1"/>
</dbReference>
<organism evidence="2 4">
    <name type="scientific">Ilex paraguariensis</name>
    <name type="common">yerba mate</name>
    <dbReference type="NCBI Taxonomy" id="185542"/>
    <lineage>
        <taxon>Eukaryota</taxon>
        <taxon>Viridiplantae</taxon>
        <taxon>Streptophyta</taxon>
        <taxon>Embryophyta</taxon>
        <taxon>Tracheophyta</taxon>
        <taxon>Spermatophyta</taxon>
        <taxon>Magnoliopsida</taxon>
        <taxon>eudicotyledons</taxon>
        <taxon>Gunneridae</taxon>
        <taxon>Pentapetalae</taxon>
        <taxon>asterids</taxon>
        <taxon>campanulids</taxon>
        <taxon>Aquifoliales</taxon>
        <taxon>Aquifoliaceae</taxon>
        <taxon>Ilex</taxon>
    </lineage>
</organism>
<name>A0ABC8RAR1_9AQUA</name>
<dbReference type="Pfam" id="PF00314">
    <property type="entry name" value="Thaumatin"/>
    <property type="match status" value="1"/>
</dbReference>
<feature type="disulfide bond" evidence="1">
    <location>
        <begin position="52"/>
        <end position="62"/>
    </location>
</feature>
<evidence type="ECO:0000256" key="1">
    <source>
        <dbReference type="PIRSR" id="PIRSR002703-1"/>
    </source>
</evidence>
<keyword evidence="4" id="KW-1185">Reference proteome</keyword>
<feature type="disulfide bond" evidence="1">
    <location>
        <begin position="67"/>
        <end position="72"/>
    </location>
</feature>
<dbReference type="EMBL" id="CAUOFW020001181">
    <property type="protein sequence ID" value="CAK9141852.1"/>
    <property type="molecule type" value="Genomic_DNA"/>
</dbReference>
<dbReference type="PANTHER" id="PTHR31048">
    <property type="entry name" value="OS03G0233200 PROTEIN"/>
    <property type="match status" value="1"/>
</dbReference>
<dbReference type="SMART" id="SM00205">
    <property type="entry name" value="THN"/>
    <property type="match status" value="1"/>
</dbReference>
<keyword evidence="1" id="KW-1015">Disulfide bond</keyword>
<proteinExistence type="predicted"/>
<dbReference type="Gene3D" id="2.60.110.10">
    <property type="entry name" value="Thaumatin"/>
    <property type="match status" value="1"/>
</dbReference>
<accession>A0ABC8RAR1</accession>
<dbReference type="PIRSF" id="PIRSF002703">
    <property type="entry name" value="Thaumatin"/>
    <property type="match status" value="1"/>
</dbReference>
<dbReference type="AlphaFoldDB" id="A0ABC8RAR1"/>
<evidence type="ECO:0000313" key="4">
    <source>
        <dbReference type="Proteomes" id="UP001642360"/>
    </source>
</evidence>
<gene>
    <name evidence="2" type="ORF">ILEXP_LOCUS9478</name>
    <name evidence="3" type="ORF">ILEXP_LOCUS9482</name>
</gene>
<dbReference type="InterPro" id="IPR001938">
    <property type="entry name" value="Thaumatin"/>
</dbReference>
<dbReference type="PROSITE" id="PS51367">
    <property type="entry name" value="THAUMATIN_2"/>
    <property type="match status" value="1"/>
</dbReference>
<evidence type="ECO:0000313" key="2">
    <source>
        <dbReference type="EMBL" id="CAK9141848.1"/>
    </source>
</evidence>
<reference evidence="2 4" key="1">
    <citation type="submission" date="2024-02" db="EMBL/GenBank/DDBJ databases">
        <authorList>
            <person name="Vignale AGUSTIN F."/>
            <person name="Sosa J E."/>
            <person name="Modenutti C."/>
        </authorList>
    </citation>
    <scope>NUCLEOTIDE SEQUENCE [LARGE SCALE GENOMIC DNA]</scope>
</reference>
<sequence length="123" mass="13584">MDATFDITNRCPYTVWAAASPGGGRRLDQGQTWNINVNPGTIQARIWGRTNCNFDANGQGKCDTGDCGRLECQGYGSPPNTLAEFALNQPNNLDYVVSKISSLKSFNYMFSSVNQFQNCPKFK</sequence>